<proteinExistence type="inferred from homology"/>
<evidence type="ECO:0000256" key="4">
    <source>
        <dbReference type="ARBA" id="ARBA00022989"/>
    </source>
</evidence>
<keyword evidence="6" id="KW-0813">Transport</keyword>
<accession>A0ABV0FHP6</accession>
<feature type="transmembrane region" description="Helical" evidence="7">
    <location>
        <begin position="12"/>
        <end position="31"/>
    </location>
</feature>
<sequence length="204" mass="22241">MWAIVEAAGWPIWTIIAASVVSLAIILERLYTLRRGAVVPQGLLAQTLQEYRRIGDKDELLQRLQGHSPLGRLFAAGLRNVHGSREVMKEAIEDEGRQVAHLLERLLTTLGTIAAMAPLLGLLGTVIGMIEIFGSQNASGANPQQLAHGISVALYNTAFGLIVAIPSMMFYRYFRSKVDGLLVEMEAQAVKLVEVAHGERKNGS</sequence>
<evidence type="ECO:0000313" key="10">
    <source>
        <dbReference type="Proteomes" id="UP001455709"/>
    </source>
</evidence>
<evidence type="ECO:0000256" key="7">
    <source>
        <dbReference type="SAM" id="Phobius"/>
    </source>
</evidence>
<organism evidence="9 10">
    <name type="scientific">Chromobacterium vaccinii</name>
    <dbReference type="NCBI Taxonomy" id="1108595"/>
    <lineage>
        <taxon>Bacteria</taxon>
        <taxon>Pseudomonadati</taxon>
        <taxon>Pseudomonadota</taxon>
        <taxon>Betaproteobacteria</taxon>
        <taxon>Neisseriales</taxon>
        <taxon>Chromobacteriaceae</taxon>
        <taxon>Chromobacterium</taxon>
    </lineage>
</organism>
<evidence type="ECO:0000256" key="1">
    <source>
        <dbReference type="ARBA" id="ARBA00004651"/>
    </source>
</evidence>
<dbReference type="Proteomes" id="UP001455709">
    <property type="component" value="Unassembled WGS sequence"/>
</dbReference>
<name>A0ABV0FHP6_9NEIS</name>
<gene>
    <name evidence="9" type="ORF">ABGV49_16220</name>
</gene>
<comment type="caution">
    <text evidence="9">The sequence shown here is derived from an EMBL/GenBank/DDBJ whole genome shotgun (WGS) entry which is preliminary data.</text>
</comment>
<keyword evidence="4 7" id="KW-1133">Transmembrane helix</keyword>
<comment type="subcellular location">
    <subcellularLocation>
        <location evidence="1">Cell membrane</location>
        <topology evidence="1">Multi-pass membrane protein</topology>
    </subcellularLocation>
    <subcellularLocation>
        <location evidence="6">Membrane</location>
        <topology evidence="6">Multi-pass membrane protein</topology>
    </subcellularLocation>
</comment>
<evidence type="ECO:0000256" key="5">
    <source>
        <dbReference type="ARBA" id="ARBA00023136"/>
    </source>
</evidence>
<keyword evidence="6" id="KW-0653">Protein transport</keyword>
<feature type="transmembrane region" description="Helical" evidence="7">
    <location>
        <begin position="106"/>
        <end position="130"/>
    </location>
</feature>
<feature type="domain" description="MotA/TolQ/ExbB proton channel" evidence="8">
    <location>
        <begin position="67"/>
        <end position="186"/>
    </location>
</feature>
<keyword evidence="10" id="KW-1185">Reference proteome</keyword>
<evidence type="ECO:0000313" key="9">
    <source>
        <dbReference type="EMBL" id="MEO2218607.1"/>
    </source>
</evidence>
<dbReference type="EMBL" id="JBDOJC010000001">
    <property type="protein sequence ID" value="MEO2218607.1"/>
    <property type="molecule type" value="Genomic_DNA"/>
</dbReference>
<keyword evidence="5 7" id="KW-0472">Membrane</keyword>
<dbReference type="RefSeq" id="WP_231152077.1">
    <property type="nucleotide sequence ID" value="NZ_JAJNRT010000008.1"/>
</dbReference>
<evidence type="ECO:0000256" key="3">
    <source>
        <dbReference type="ARBA" id="ARBA00022692"/>
    </source>
</evidence>
<protein>
    <submittedName>
        <fullName evidence="9">MotA/TolQ/ExbB proton channel family protein</fullName>
    </submittedName>
</protein>
<reference evidence="9 10" key="1">
    <citation type="submission" date="2024-05" db="EMBL/GenBank/DDBJ databases">
        <authorList>
            <person name="De Oliveira J.P."/>
            <person name="Noriler S.A."/>
            <person name="De Oliveira A.G."/>
            <person name="Sipoli D.S."/>
        </authorList>
    </citation>
    <scope>NUCLEOTIDE SEQUENCE [LARGE SCALE GENOMIC DNA]</scope>
    <source>
        <strain evidence="9 10">LABIM189</strain>
    </source>
</reference>
<feature type="transmembrane region" description="Helical" evidence="7">
    <location>
        <begin position="150"/>
        <end position="171"/>
    </location>
</feature>
<evidence type="ECO:0000259" key="8">
    <source>
        <dbReference type="Pfam" id="PF01618"/>
    </source>
</evidence>
<evidence type="ECO:0000256" key="6">
    <source>
        <dbReference type="RuleBase" id="RU004057"/>
    </source>
</evidence>
<keyword evidence="3 7" id="KW-0812">Transmembrane</keyword>
<keyword evidence="2" id="KW-1003">Cell membrane</keyword>
<comment type="similarity">
    <text evidence="6">Belongs to the exbB/tolQ family.</text>
</comment>
<dbReference type="InterPro" id="IPR002898">
    <property type="entry name" value="MotA_ExbB_proton_chnl"/>
</dbReference>
<dbReference type="Pfam" id="PF01618">
    <property type="entry name" value="MotA_ExbB"/>
    <property type="match status" value="1"/>
</dbReference>
<dbReference type="InterPro" id="IPR050790">
    <property type="entry name" value="ExbB/TolQ_transport"/>
</dbReference>
<dbReference type="PANTHER" id="PTHR30625:SF11">
    <property type="entry name" value="MOTA_TOLQ_EXBB PROTON CHANNEL DOMAIN-CONTAINING PROTEIN"/>
    <property type="match status" value="1"/>
</dbReference>
<evidence type="ECO:0000256" key="2">
    <source>
        <dbReference type="ARBA" id="ARBA00022475"/>
    </source>
</evidence>
<dbReference type="PANTHER" id="PTHR30625">
    <property type="entry name" value="PROTEIN TOLQ"/>
    <property type="match status" value="1"/>
</dbReference>